<comment type="caution">
    <text evidence="1">The sequence shown here is derived from an EMBL/GenBank/DDBJ whole genome shotgun (WGS) entry which is preliminary data.</text>
</comment>
<organism evidence="1 2">
    <name type="scientific">Fontibacillus solani</name>
    <dbReference type="NCBI Taxonomy" id="1572857"/>
    <lineage>
        <taxon>Bacteria</taxon>
        <taxon>Bacillati</taxon>
        <taxon>Bacillota</taxon>
        <taxon>Bacilli</taxon>
        <taxon>Bacillales</taxon>
        <taxon>Paenibacillaceae</taxon>
        <taxon>Fontibacillus</taxon>
    </lineage>
</organism>
<proteinExistence type="predicted"/>
<dbReference type="EMBL" id="JACJIP010000003">
    <property type="protein sequence ID" value="MBA9084341.1"/>
    <property type="molecule type" value="Genomic_DNA"/>
</dbReference>
<evidence type="ECO:0000313" key="1">
    <source>
        <dbReference type="EMBL" id="MBA9084341.1"/>
    </source>
</evidence>
<name>A0A7W3SQH0_9BACL</name>
<accession>A0A7W3SQH0</accession>
<evidence type="ECO:0000313" key="2">
    <source>
        <dbReference type="Proteomes" id="UP000567067"/>
    </source>
</evidence>
<dbReference type="Proteomes" id="UP000567067">
    <property type="component" value="Unassembled WGS sequence"/>
</dbReference>
<reference evidence="1 2" key="1">
    <citation type="submission" date="2020-08" db="EMBL/GenBank/DDBJ databases">
        <title>Genomic Encyclopedia of Type Strains, Phase III (KMG-III): the genomes of soil and plant-associated and newly described type strains.</title>
        <authorList>
            <person name="Whitman W."/>
        </authorList>
    </citation>
    <scope>NUCLEOTIDE SEQUENCE [LARGE SCALE GENOMIC DNA]</scope>
    <source>
        <strain evidence="1 2">CECT 8693</strain>
    </source>
</reference>
<protein>
    <submittedName>
        <fullName evidence="1">Uncharacterized protein</fullName>
    </submittedName>
</protein>
<dbReference type="AlphaFoldDB" id="A0A7W3SQH0"/>
<gene>
    <name evidence="1" type="ORF">FHR92_000795</name>
</gene>
<sequence>MKVSLMLSGLSNIKLAGIRTIDAIKSIFLIASTEDMGGSFSIRTKEIAKLNGSKNQSGHSP</sequence>
<keyword evidence="2" id="KW-1185">Reference proteome</keyword>